<dbReference type="Pfam" id="PF01261">
    <property type="entry name" value="AP_endonuc_2"/>
    <property type="match status" value="1"/>
</dbReference>
<sequence length="290" mass="32075">MDIAHARVAGCSRELPHLIMNSIYCPCPPTLAFTAASPDCAARLQWVSENAVAVEFSPDPERLDLLPEIILPFRQAGLPIRFHTRYFQYELGHADPSLASAALEVHQRSLVAMAGLSEPVVTVHSGLNPDQPVHMPTLVDNLSRLVEFAGKLGMIVCLENLRTGHSSDPRNIASWAAAAGAMITLDIGHALGSASVQSGSCTVEDFVDLFAHRLWEVHIYGREDESGHHPIDDMEPFEPIIARLLETRCSWWTVELQDADAARNTREMIRRSLQSRFQSDARTRANMHAV</sequence>
<gene>
    <name evidence="2" type="ORF">SAMN05660653_02406</name>
</gene>
<feature type="domain" description="Xylose isomerase-like TIM barrel" evidence="1">
    <location>
        <begin position="74"/>
        <end position="270"/>
    </location>
</feature>
<dbReference type="GO" id="GO:0016853">
    <property type="term" value="F:isomerase activity"/>
    <property type="evidence" value="ECO:0007669"/>
    <property type="project" value="UniProtKB-KW"/>
</dbReference>
<protein>
    <submittedName>
        <fullName evidence="2">Sugar phosphate isomerase/epimerase</fullName>
    </submittedName>
</protein>
<dbReference type="EMBL" id="FMXO01000014">
    <property type="protein sequence ID" value="SDB49302.1"/>
    <property type="molecule type" value="Genomic_DNA"/>
</dbReference>
<dbReference type="InterPro" id="IPR050312">
    <property type="entry name" value="IolE/XylAMocC-like"/>
</dbReference>
<organism evidence="2 3">
    <name type="scientific">Desulfonatronum thiosulfatophilum</name>
    <dbReference type="NCBI Taxonomy" id="617002"/>
    <lineage>
        <taxon>Bacteria</taxon>
        <taxon>Pseudomonadati</taxon>
        <taxon>Thermodesulfobacteriota</taxon>
        <taxon>Desulfovibrionia</taxon>
        <taxon>Desulfovibrionales</taxon>
        <taxon>Desulfonatronaceae</taxon>
        <taxon>Desulfonatronum</taxon>
    </lineage>
</organism>
<dbReference type="AlphaFoldDB" id="A0A1G6DW16"/>
<dbReference type="STRING" id="617002.SAMN05660653_02406"/>
<name>A0A1G6DW16_9BACT</name>
<dbReference type="InterPro" id="IPR036237">
    <property type="entry name" value="Xyl_isomerase-like_sf"/>
</dbReference>
<reference evidence="2 3" key="1">
    <citation type="submission" date="2016-10" db="EMBL/GenBank/DDBJ databases">
        <authorList>
            <person name="de Groot N.N."/>
        </authorList>
    </citation>
    <scope>NUCLEOTIDE SEQUENCE [LARGE SCALE GENOMIC DNA]</scope>
    <source>
        <strain evidence="2 3">ASO4-2</strain>
    </source>
</reference>
<evidence type="ECO:0000313" key="3">
    <source>
        <dbReference type="Proteomes" id="UP000198771"/>
    </source>
</evidence>
<dbReference type="InterPro" id="IPR013022">
    <property type="entry name" value="Xyl_isomerase-like_TIM-brl"/>
</dbReference>
<proteinExistence type="predicted"/>
<accession>A0A1G6DW16</accession>
<dbReference type="PANTHER" id="PTHR12110">
    <property type="entry name" value="HYDROXYPYRUVATE ISOMERASE"/>
    <property type="match status" value="1"/>
</dbReference>
<dbReference type="Proteomes" id="UP000198771">
    <property type="component" value="Unassembled WGS sequence"/>
</dbReference>
<dbReference type="SUPFAM" id="SSF51658">
    <property type="entry name" value="Xylose isomerase-like"/>
    <property type="match status" value="1"/>
</dbReference>
<dbReference type="Gene3D" id="3.20.20.150">
    <property type="entry name" value="Divalent-metal-dependent TIM barrel enzymes"/>
    <property type="match status" value="1"/>
</dbReference>
<keyword evidence="2" id="KW-0413">Isomerase</keyword>
<keyword evidence="3" id="KW-1185">Reference proteome</keyword>
<evidence type="ECO:0000259" key="1">
    <source>
        <dbReference type="Pfam" id="PF01261"/>
    </source>
</evidence>
<evidence type="ECO:0000313" key="2">
    <source>
        <dbReference type="EMBL" id="SDB49302.1"/>
    </source>
</evidence>
<dbReference type="PANTHER" id="PTHR12110:SF21">
    <property type="entry name" value="XYLOSE ISOMERASE-LIKE TIM BARREL DOMAIN-CONTAINING PROTEIN"/>
    <property type="match status" value="1"/>
</dbReference>